<evidence type="ECO:0000256" key="13">
    <source>
        <dbReference type="ARBA" id="ARBA00047851"/>
    </source>
</evidence>
<dbReference type="SUPFAM" id="SSF51391">
    <property type="entry name" value="Thiamin phosphate synthase"/>
    <property type="match status" value="1"/>
</dbReference>
<dbReference type="GO" id="GO:0000287">
    <property type="term" value="F:magnesium ion binding"/>
    <property type="evidence" value="ECO:0007669"/>
    <property type="project" value="InterPro"/>
</dbReference>
<evidence type="ECO:0000256" key="3">
    <source>
        <dbReference type="ARBA" id="ARBA00004868"/>
    </source>
</evidence>
<comment type="catalytic activity">
    <reaction evidence="13">
        <text>2-(2-carboxy-4-methylthiazol-5-yl)ethyl phosphate + 4-amino-2-methyl-5-(diphosphooxymethyl)pyrimidine + 2 H(+) = thiamine phosphate + CO2 + diphosphate</text>
        <dbReference type="Rhea" id="RHEA:47848"/>
        <dbReference type="ChEBI" id="CHEBI:15378"/>
        <dbReference type="ChEBI" id="CHEBI:16526"/>
        <dbReference type="ChEBI" id="CHEBI:33019"/>
        <dbReference type="ChEBI" id="CHEBI:37575"/>
        <dbReference type="ChEBI" id="CHEBI:57841"/>
        <dbReference type="ChEBI" id="CHEBI:62890"/>
        <dbReference type="EC" id="2.5.1.3"/>
    </reaction>
</comment>
<dbReference type="InterPro" id="IPR029056">
    <property type="entry name" value="Ribokinase-like"/>
</dbReference>
<proteinExistence type="inferred from homology"/>
<evidence type="ECO:0000256" key="14">
    <source>
        <dbReference type="ARBA" id="ARBA00047883"/>
    </source>
</evidence>
<dbReference type="Pfam" id="PF02110">
    <property type="entry name" value="HK"/>
    <property type="match status" value="1"/>
</dbReference>
<dbReference type="NCBIfam" id="NF006830">
    <property type="entry name" value="PRK09355.1"/>
    <property type="match status" value="1"/>
</dbReference>
<keyword evidence="10" id="KW-0460">Magnesium</keyword>
<dbReference type="NCBIfam" id="TIGR00693">
    <property type="entry name" value="thiE"/>
    <property type="match status" value="1"/>
</dbReference>
<dbReference type="GO" id="GO:0004417">
    <property type="term" value="F:hydroxyethylthiazole kinase activity"/>
    <property type="evidence" value="ECO:0007669"/>
    <property type="project" value="UniProtKB-EC"/>
</dbReference>
<evidence type="ECO:0000256" key="11">
    <source>
        <dbReference type="ARBA" id="ARBA00022977"/>
    </source>
</evidence>
<comment type="catalytic activity">
    <reaction evidence="1">
        <text>5-(2-hydroxyethyl)-4-methylthiazole + ATP = 4-methyl-5-(2-phosphooxyethyl)-thiazole + ADP + H(+)</text>
        <dbReference type="Rhea" id="RHEA:24212"/>
        <dbReference type="ChEBI" id="CHEBI:15378"/>
        <dbReference type="ChEBI" id="CHEBI:17957"/>
        <dbReference type="ChEBI" id="CHEBI:30616"/>
        <dbReference type="ChEBI" id="CHEBI:58296"/>
        <dbReference type="ChEBI" id="CHEBI:456216"/>
        <dbReference type="EC" id="2.7.1.50"/>
    </reaction>
</comment>
<evidence type="ECO:0000256" key="9">
    <source>
        <dbReference type="ARBA" id="ARBA00022840"/>
    </source>
</evidence>
<evidence type="ECO:0000256" key="7">
    <source>
        <dbReference type="ARBA" id="ARBA00022741"/>
    </source>
</evidence>
<evidence type="ECO:0000256" key="1">
    <source>
        <dbReference type="ARBA" id="ARBA00001771"/>
    </source>
</evidence>
<evidence type="ECO:0000256" key="2">
    <source>
        <dbReference type="ARBA" id="ARBA00001946"/>
    </source>
</evidence>
<dbReference type="PANTHER" id="PTHR20857">
    <property type="entry name" value="THIAMINE-PHOSPHATE PYROPHOSPHORYLASE"/>
    <property type="match status" value="1"/>
</dbReference>
<keyword evidence="17" id="KW-1185">Reference proteome</keyword>
<dbReference type="SUPFAM" id="SSF53613">
    <property type="entry name" value="Ribokinase-like"/>
    <property type="match status" value="1"/>
</dbReference>
<organism evidence="16 17">
    <name type="scientific">Naegleria lovaniensis</name>
    <name type="common">Amoeba</name>
    <dbReference type="NCBI Taxonomy" id="51637"/>
    <lineage>
        <taxon>Eukaryota</taxon>
        <taxon>Discoba</taxon>
        <taxon>Heterolobosea</taxon>
        <taxon>Tetramitia</taxon>
        <taxon>Eutetramitia</taxon>
        <taxon>Vahlkampfiidae</taxon>
        <taxon>Naegleria</taxon>
    </lineage>
</organism>
<dbReference type="CDD" id="cd01170">
    <property type="entry name" value="THZ_kinase"/>
    <property type="match status" value="1"/>
</dbReference>
<dbReference type="InterPro" id="IPR013785">
    <property type="entry name" value="Aldolase_TIM"/>
</dbReference>
<dbReference type="GO" id="GO:0005737">
    <property type="term" value="C:cytoplasm"/>
    <property type="evidence" value="ECO:0007669"/>
    <property type="project" value="TreeGrafter"/>
</dbReference>
<dbReference type="InterPro" id="IPR034291">
    <property type="entry name" value="TMP_synthase"/>
</dbReference>
<evidence type="ECO:0000256" key="8">
    <source>
        <dbReference type="ARBA" id="ARBA00022777"/>
    </source>
</evidence>
<sequence>MKSQITRSRSYFASQRVNNNLLRSLITLRSFSTTNQNNTYPIDNNKGSIVDYGLYVVTDSEISSKASRSLEETVQQAIEGGSSIIQYREKNGSLNTRQILQQAKSLQRICKKYGVPFLIDDRVDLALACNADGVHVGQKDLPPQYVRKLIGHSKILGLTVGTREQVNEALSHEVRADYLGTNAIFPTQTKKDAGTAVGLQGLKDLVDYVKSVSMERNIPLVAIGGIGNQNVEDVMKCGVDGVAVVSSVVGASSAFEAAKELRRHVNFYQMGQSREKAELREQMTDALLQIKKSRPLIHNLTNNVVTTQTANALLAIGASPVMTQYHAEIADMVDIASGVLINIGTLDEYSIKAMHLAARHAGHLGKPVILDPVGFGATRAREDTTFDLLLNHKITILKGNYGEIGKMHGEGGFATLKGVDAEGGPLTDQSQMDKVVLDLSRKYGCVVCMTGPIDFISDGSRVIRIYHNEPSLQYLTGVGCMTGAIQTAFAAVCNDPLVSAAAGCAFVALSGEIATKKLGVDGKSGELPMLGDFRTELFNAFGSLTPTFFRSHLNFDIIKY</sequence>
<dbReference type="InterPro" id="IPR022998">
    <property type="entry name" value="ThiamineP_synth_TenI"/>
</dbReference>
<dbReference type="Pfam" id="PF02581">
    <property type="entry name" value="TMP-TENI"/>
    <property type="match status" value="1"/>
</dbReference>
<dbReference type="InterPro" id="IPR036206">
    <property type="entry name" value="ThiamineP_synth_sf"/>
</dbReference>
<dbReference type="FunFam" id="3.20.20.70:FF:000096">
    <property type="entry name" value="Thiamine-phosphate synthase"/>
    <property type="match status" value="1"/>
</dbReference>
<keyword evidence="7" id="KW-0547">Nucleotide-binding</keyword>
<dbReference type="GO" id="GO:0004789">
    <property type="term" value="F:thiamine-phosphate diphosphorylase activity"/>
    <property type="evidence" value="ECO:0007669"/>
    <property type="project" value="UniProtKB-EC"/>
</dbReference>
<evidence type="ECO:0000256" key="5">
    <source>
        <dbReference type="ARBA" id="ARBA00022679"/>
    </source>
</evidence>
<dbReference type="Gene3D" id="3.40.1190.20">
    <property type="match status" value="1"/>
</dbReference>
<keyword evidence="6" id="KW-0479">Metal-binding</keyword>
<dbReference type="GO" id="GO:0005524">
    <property type="term" value="F:ATP binding"/>
    <property type="evidence" value="ECO:0007669"/>
    <property type="project" value="UniProtKB-KW"/>
</dbReference>
<comment type="catalytic activity">
    <reaction evidence="12">
        <text>4-methyl-5-(2-phosphooxyethyl)-thiazole + 4-amino-2-methyl-5-(diphosphooxymethyl)pyrimidine + H(+) = thiamine phosphate + diphosphate</text>
        <dbReference type="Rhea" id="RHEA:22328"/>
        <dbReference type="ChEBI" id="CHEBI:15378"/>
        <dbReference type="ChEBI" id="CHEBI:33019"/>
        <dbReference type="ChEBI" id="CHEBI:37575"/>
        <dbReference type="ChEBI" id="CHEBI:57841"/>
        <dbReference type="ChEBI" id="CHEBI:58296"/>
        <dbReference type="EC" id="2.5.1.3"/>
    </reaction>
</comment>
<keyword evidence="8" id="KW-0418">Kinase</keyword>
<dbReference type="PRINTS" id="PR01099">
    <property type="entry name" value="HYETHTZKNASE"/>
</dbReference>
<evidence type="ECO:0000256" key="4">
    <source>
        <dbReference type="ARBA" id="ARBA00005165"/>
    </source>
</evidence>
<dbReference type="CDD" id="cd00564">
    <property type="entry name" value="TMP_TenI"/>
    <property type="match status" value="1"/>
</dbReference>
<evidence type="ECO:0000259" key="15">
    <source>
        <dbReference type="Pfam" id="PF02581"/>
    </source>
</evidence>
<evidence type="ECO:0000256" key="6">
    <source>
        <dbReference type="ARBA" id="ARBA00022723"/>
    </source>
</evidence>
<evidence type="ECO:0000256" key="10">
    <source>
        <dbReference type="ARBA" id="ARBA00022842"/>
    </source>
</evidence>
<dbReference type="HAMAP" id="MF_00097">
    <property type="entry name" value="TMP_synthase"/>
    <property type="match status" value="1"/>
</dbReference>
<dbReference type="RefSeq" id="XP_044555372.1">
    <property type="nucleotide sequence ID" value="XM_044696933.1"/>
</dbReference>
<comment type="caution">
    <text evidence="16">The sequence shown here is derived from an EMBL/GenBank/DDBJ whole genome shotgun (WGS) entry which is preliminary data.</text>
</comment>
<comment type="catalytic activity">
    <reaction evidence="14">
        <text>2-[(2R,5Z)-2-carboxy-4-methylthiazol-5(2H)-ylidene]ethyl phosphate + 4-amino-2-methyl-5-(diphosphooxymethyl)pyrimidine + 2 H(+) = thiamine phosphate + CO2 + diphosphate</text>
        <dbReference type="Rhea" id="RHEA:47844"/>
        <dbReference type="ChEBI" id="CHEBI:15378"/>
        <dbReference type="ChEBI" id="CHEBI:16526"/>
        <dbReference type="ChEBI" id="CHEBI:33019"/>
        <dbReference type="ChEBI" id="CHEBI:37575"/>
        <dbReference type="ChEBI" id="CHEBI:57841"/>
        <dbReference type="ChEBI" id="CHEBI:62899"/>
        <dbReference type="EC" id="2.5.1.3"/>
    </reaction>
</comment>
<keyword evidence="5" id="KW-0808">Transferase</keyword>
<keyword evidence="11" id="KW-0784">Thiamine biosynthesis</keyword>
<dbReference type="GO" id="GO:0009228">
    <property type="term" value="P:thiamine biosynthetic process"/>
    <property type="evidence" value="ECO:0007669"/>
    <property type="project" value="UniProtKB-KW"/>
</dbReference>
<dbReference type="HAMAP" id="MF_00228">
    <property type="entry name" value="Thz_kinase"/>
    <property type="match status" value="1"/>
</dbReference>
<dbReference type="AlphaFoldDB" id="A0AA88H2Q1"/>
<comment type="pathway">
    <text evidence="4">Cofactor biosynthesis; thiamine diphosphate biosynthesis; thiamine phosphate from 4-amino-2-methyl-5-diphosphomethylpyrimidine and 4-methyl-5-(2-phosphoethyl)-thiazole: step 1/1.</text>
</comment>
<dbReference type="Proteomes" id="UP000816034">
    <property type="component" value="Unassembled WGS sequence"/>
</dbReference>
<dbReference type="EMBL" id="PYSW02000002">
    <property type="protein sequence ID" value="KAG2393478.1"/>
    <property type="molecule type" value="Genomic_DNA"/>
</dbReference>
<dbReference type="GeneID" id="68099463"/>
<evidence type="ECO:0000256" key="12">
    <source>
        <dbReference type="ARBA" id="ARBA00047334"/>
    </source>
</evidence>
<evidence type="ECO:0000313" key="16">
    <source>
        <dbReference type="EMBL" id="KAG2393478.1"/>
    </source>
</evidence>
<dbReference type="Gene3D" id="3.20.20.70">
    <property type="entry name" value="Aldolase class I"/>
    <property type="match status" value="1"/>
</dbReference>
<accession>A0AA88H2Q1</accession>
<feature type="domain" description="Thiamine phosphate synthase/TenI" evidence="15">
    <location>
        <begin position="54"/>
        <end position="248"/>
    </location>
</feature>
<keyword evidence="9" id="KW-0067">ATP-binding</keyword>
<protein>
    <recommendedName>
        <fullName evidence="15">Thiamine phosphate synthase/TenI domain-containing protein</fullName>
    </recommendedName>
</protein>
<comment type="cofactor">
    <cofactor evidence="2">
        <name>Mg(2+)</name>
        <dbReference type="ChEBI" id="CHEBI:18420"/>
    </cofactor>
</comment>
<evidence type="ECO:0000313" key="17">
    <source>
        <dbReference type="Proteomes" id="UP000816034"/>
    </source>
</evidence>
<comment type="pathway">
    <text evidence="3">Cofactor biosynthesis; thiamine diphosphate biosynthesis; 4-methyl-5-(2-phosphoethyl)-thiazole from 5-(2-hydroxyethyl)-4-methylthiazole: step 1/1.</text>
</comment>
<dbReference type="PANTHER" id="PTHR20857:SF15">
    <property type="entry name" value="THIAMINE-PHOSPHATE SYNTHASE"/>
    <property type="match status" value="1"/>
</dbReference>
<name>A0AA88H2Q1_NAELO</name>
<gene>
    <name evidence="16" type="ORF">C9374_007009</name>
</gene>
<dbReference type="InterPro" id="IPR000417">
    <property type="entry name" value="Hyethyz_kinase"/>
</dbReference>
<reference evidence="16 17" key="1">
    <citation type="journal article" date="2018" name="BMC Genomics">
        <title>The genome of Naegleria lovaniensis, the basis for a comparative approach to unravel pathogenicity factors of the human pathogenic amoeba N. fowleri.</title>
        <authorList>
            <person name="Liechti N."/>
            <person name="Schurch N."/>
            <person name="Bruggmann R."/>
            <person name="Wittwer M."/>
        </authorList>
    </citation>
    <scope>NUCLEOTIDE SEQUENCE [LARGE SCALE GENOMIC DNA]</scope>
    <source>
        <strain evidence="16 17">ATCC 30569</strain>
    </source>
</reference>